<dbReference type="InterPro" id="IPR029058">
    <property type="entry name" value="AB_hydrolase_fold"/>
</dbReference>
<evidence type="ECO:0000256" key="1">
    <source>
        <dbReference type="ARBA" id="ARBA00008645"/>
    </source>
</evidence>
<dbReference type="EMBL" id="JAVIJP010000032">
    <property type="protein sequence ID" value="KAL3632188.1"/>
    <property type="molecule type" value="Genomic_DNA"/>
</dbReference>
<dbReference type="Pfam" id="PF00561">
    <property type="entry name" value="Abhydrolase_1"/>
    <property type="match status" value="1"/>
</dbReference>
<evidence type="ECO:0000259" key="3">
    <source>
        <dbReference type="Pfam" id="PF00561"/>
    </source>
</evidence>
<gene>
    <name evidence="4" type="primary">KAI2d3</name>
    <name evidence="4" type="ORF">CASFOL_025172</name>
</gene>
<keyword evidence="4" id="KW-0675">Receptor</keyword>
<dbReference type="Proteomes" id="UP001632038">
    <property type="component" value="Unassembled WGS sequence"/>
</dbReference>
<reference evidence="5" key="1">
    <citation type="journal article" date="2024" name="IScience">
        <title>Strigolactones Initiate the Formation of Haustorium-like Structures in Castilleja.</title>
        <authorList>
            <person name="Buerger M."/>
            <person name="Peterson D."/>
            <person name="Chory J."/>
        </authorList>
    </citation>
    <scope>NUCLEOTIDE SEQUENCE [LARGE SCALE GENOMIC DNA]</scope>
</reference>
<organism evidence="4 5">
    <name type="scientific">Castilleja foliolosa</name>
    <dbReference type="NCBI Taxonomy" id="1961234"/>
    <lineage>
        <taxon>Eukaryota</taxon>
        <taxon>Viridiplantae</taxon>
        <taxon>Streptophyta</taxon>
        <taxon>Embryophyta</taxon>
        <taxon>Tracheophyta</taxon>
        <taxon>Spermatophyta</taxon>
        <taxon>Magnoliopsida</taxon>
        <taxon>eudicotyledons</taxon>
        <taxon>Gunneridae</taxon>
        <taxon>Pentapetalae</taxon>
        <taxon>asterids</taxon>
        <taxon>lamiids</taxon>
        <taxon>Lamiales</taxon>
        <taxon>Orobanchaceae</taxon>
        <taxon>Pedicularideae</taxon>
        <taxon>Castillejinae</taxon>
        <taxon>Castilleja</taxon>
    </lineage>
</organism>
<dbReference type="SUPFAM" id="SSF53474">
    <property type="entry name" value="alpha/beta-Hydrolases"/>
    <property type="match status" value="1"/>
</dbReference>
<dbReference type="InterPro" id="IPR000073">
    <property type="entry name" value="AB_hydrolase_1"/>
</dbReference>
<keyword evidence="5" id="KW-1185">Reference proteome</keyword>
<sequence length="271" mass="29782">MSKVGAAHNVQVLGSGKTTIVLGHSIGTDQSTWMHLVPHLVNQYRVLLYDIMGANKTNAEKYDFDRYSTVEGHADDLLAILDEFNVGKCIFIGHSMSAIAAMVVSVSRPDLFHKLILLSSTPRMSNTADYQGGFDQEQLDHIVHVLETNYEAVLPGLASMMFGNDLDSAAGHVYIQSLFNMRQDITLSMTRAAHNLDVRAVLPQVTVPCHIIQSSKDMCVPVTVAEYLHKHLGGKSTVEVMPCEGHMPHLCSPEIAIPVLLRHIEQDIADA</sequence>
<name>A0ABD3CQE5_9LAMI</name>
<dbReference type="PANTHER" id="PTHR43039">
    <property type="entry name" value="ESTERASE-RELATED"/>
    <property type="match status" value="1"/>
</dbReference>
<evidence type="ECO:0000313" key="5">
    <source>
        <dbReference type="Proteomes" id="UP001632038"/>
    </source>
</evidence>
<feature type="domain" description="AB hydrolase-1" evidence="3">
    <location>
        <begin position="19"/>
        <end position="250"/>
    </location>
</feature>
<protein>
    <submittedName>
        <fullName evidence="4">Strigolactone receptor KAI2d3</fullName>
    </submittedName>
</protein>
<keyword evidence="2" id="KW-0378">Hydrolase</keyword>
<accession>A0ABD3CQE5</accession>
<dbReference type="FunFam" id="3.40.50.1820:FF:000042">
    <property type="entry name" value="probable strigolactone esterase DAD2"/>
    <property type="match status" value="1"/>
</dbReference>
<comment type="caution">
    <text evidence="4">The sequence shown here is derived from an EMBL/GenBank/DDBJ whole genome shotgun (WGS) entry which is preliminary data.</text>
</comment>
<dbReference type="GO" id="GO:0016787">
    <property type="term" value="F:hydrolase activity"/>
    <property type="evidence" value="ECO:0007669"/>
    <property type="project" value="UniProtKB-KW"/>
</dbReference>
<proteinExistence type="inferred from homology"/>
<evidence type="ECO:0000256" key="2">
    <source>
        <dbReference type="ARBA" id="ARBA00022801"/>
    </source>
</evidence>
<dbReference type="AlphaFoldDB" id="A0ABD3CQE5"/>
<dbReference type="PRINTS" id="PR00111">
    <property type="entry name" value="ABHYDROLASE"/>
</dbReference>
<dbReference type="Gene3D" id="3.40.50.1820">
    <property type="entry name" value="alpha/beta hydrolase"/>
    <property type="match status" value="1"/>
</dbReference>
<evidence type="ECO:0000313" key="4">
    <source>
        <dbReference type="EMBL" id="KAL3632188.1"/>
    </source>
</evidence>
<comment type="similarity">
    <text evidence="1">Belongs to the AB hydrolase superfamily.</text>
</comment>